<keyword evidence="2" id="KW-1185">Reference proteome</keyword>
<comment type="caution">
    <text evidence="1">The sequence shown here is derived from an EMBL/GenBank/DDBJ whole genome shotgun (WGS) entry which is preliminary data.</text>
</comment>
<dbReference type="EMBL" id="BRXZ01007716">
    <property type="protein sequence ID" value="GMI32857.1"/>
    <property type="molecule type" value="Genomic_DNA"/>
</dbReference>
<evidence type="ECO:0000313" key="2">
    <source>
        <dbReference type="Proteomes" id="UP001165082"/>
    </source>
</evidence>
<dbReference type="Proteomes" id="UP001165082">
    <property type="component" value="Unassembled WGS sequence"/>
</dbReference>
<accession>A0A9W7G261</accession>
<proteinExistence type="predicted"/>
<dbReference type="AlphaFoldDB" id="A0A9W7G261"/>
<protein>
    <submittedName>
        <fullName evidence="1">Uncharacterized protein</fullName>
    </submittedName>
</protein>
<reference evidence="1" key="1">
    <citation type="submission" date="2022-07" db="EMBL/GenBank/DDBJ databases">
        <title>Genome analysis of Parmales, a sister group of diatoms, reveals the evolutionary specialization of diatoms from phago-mixotrophs to photoautotrophs.</title>
        <authorList>
            <person name="Ban H."/>
            <person name="Sato S."/>
            <person name="Yoshikawa S."/>
            <person name="Kazumasa Y."/>
            <person name="Nakamura Y."/>
            <person name="Ichinomiya M."/>
            <person name="Saitoh K."/>
            <person name="Sato N."/>
            <person name="Blanc-Mathieu R."/>
            <person name="Endo H."/>
            <person name="Kuwata A."/>
            <person name="Ogata H."/>
        </authorList>
    </citation>
    <scope>NUCLEOTIDE SEQUENCE</scope>
</reference>
<evidence type="ECO:0000313" key="1">
    <source>
        <dbReference type="EMBL" id="GMI32857.1"/>
    </source>
</evidence>
<gene>
    <name evidence="1" type="ORF">TrRE_jg10036</name>
</gene>
<name>A0A9W7G261_9STRA</name>
<sequence>METVVMETVVMETVVMETVVMETVVMETVAMQGVVMETAARETVAMETVAKETVARETVAMEDNACLLLVYSLTRESFVSTFLSPQMPDTAKLEEIWERNTISGSKPSGVNDAASGVRVGDRVRGVGDKAFVRKEGEDDNEALRRAVGTIVGMEGTVVMHLSR</sequence>
<organism evidence="1 2">
    <name type="scientific">Triparma retinervis</name>
    <dbReference type="NCBI Taxonomy" id="2557542"/>
    <lineage>
        <taxon>Eukaryota</taxon>
        <taxon>Sar</taxon>
        <taxon>Stramenopiles</taxon>
        <taxon>Ochrophyta</taxon>
        <taxon>Bolidophyceae</taxon>
        <taxon>Parmales</taxon>
        <taxon>Triparmaceae</taxon>
        <taxon>Triparma</taxon>
    </lineage>
</organism>